<comment type="caution">
    <text evidence="6">The sequence shown here is derived from an EMBL/GenBank/DDBJ whole genome shotgun (WGS) entry which is preliminary data.</text>
</comment>
<dbReference type="InterPro" id="IPR027417">
    <property type="entry name" value="P-loop_NTPase"/>
</dbReference>
<evidence type="ECO:0000313" key="6">
    <source>
        <dbReference type="EMBL" id="CAD5115341.1"/>
    </source>
</evidence>
<evidence type="ECO:0000256" key="2">
    <source>
        <dbReference type="ARBA" id="ARBA00022679"/>
    </source>
</evidence>
<keyword evidence="7" id="KW-1185">Reference proteome</keyword>
<evidence type="ECO:0000256" key="3">
    <source>
        <dbReference type="ARBA" id="ARBA00022741"/>
    </source>
</evidence>
<dbReference type="Gene3D" id="3.40.50.300">
    <property type="entry name" value="P-loop containing nucleotide triphosphate hydrolases"/>
    <property type="match status" value="1"/>
</dbReference>
<keyword evidence="4 5" id="KW-0067">ATP-binding</keyword>
<evidence type="ECO:0000313" key="7">
    <source>
        <dbReference type="Proteomes" id="UP000549394"/>
    </source>
</evidence>
<evidence type="ECO:0000256" key="1">
    <source>
        <dbReference type="ARBA" id="ARBA00005842"/>
    </source>
</evidence>
<dbReference type="OrthoDB" id="775260at2759"/>
<dbReference type="GO" id="GO:0005739">
    <property type="term" value="C:mitochondrion"/>
    <property type="evidence" value="ECO:0007669"/>
    <property type="project" value="TreeGrafter"/>
</dbReference>
<dbReference type="GO" id="GO:0052381">
    <property type="term" value="F:tRNA dimethylallyltransferase activity"/>
    <property type="evidence" value="ECO:0007669"/>
    <property type="project" value="InterPro"/>
</dbReference>
<keyword evidence="2 5" id="KW-0808">Transferase</keyword>
<name>A0A7I8VGB1_9ANNE</name>
<dbReference type="InterPro" id="IPR018022">
    <property type="entry name" value="IPT"/>
</dbReference>
<dbReference type="HAMAP" id="MF_00185">
    <property type="entry name" value="IPP_trans"/>
    <property type="match status" value="1"/>
</dbReference>
<protein>
    <submittedName>
        <fullName evidence="6">DgyrCDS4323</fullName>
    </submittedName>
</protein>
<evidence type="ECO:0000256" key="4">
    <source>
        <dbReference type="ARBA" id="ARBA00022840"/>
    </source>
</evidence>
<dbReference type="GO" id="GO:0005524">
    <property type="term" value="F:ATP binding"/>
    <property type="evidence" value="ECO:0007669"/>
    <property type="project" value="UniProtKB-KW"/>
</dbReference>
<dbReference type="Pfam" id="PF01715">
    <property type="entry name" value="IPPT"/>
    <property type="match status" value="1"/>
</dbReference>
<reference evidence="6 7" key="1">
    <citation type="submission" date="2020-08" db="EMBL/GenBank/DDBJ databases">
        <authorList>
            <person name="Hejnol A."/>
        </authorList>
    </citation>
    <scope>NUCLEOTIDE SEQUENCE [LARGE SCALE GENOMIC DNA]</scope>
</reference>
<organism evidence="6 7">
    <name type="scientific">Dimorphilus gyrociliatus</name>
    <dbReference type="NCBI Taxonomy" id="2664684"/>
    <lineage>
        <taxon>Eukaryota</taxon>
        <taxon>Metazoa</taxon>
        <taxon>Spiralia</taxon>
        <taxon>Lophotrochozoa</taxon>
        <taxon>Annelida</taxon>
        <taxon>Polychaeta</taxon>
        <taxon>Polychaeta incertae sedis</taxon>
        <taxon>Dinophilidae</taxon>
        <taxon>Dimorphilus</taxon>
    </lineage>
</organism>
<gene>
    <name evidence="6" type="ORF">DGYR_LOCUS4092</name>
</gene>
<dbReference type="EMBL" id="CAJFCJ010000006">
    <property type="protein sequence ID" value="CAD5115341.1"/>
    <property type="molecule type" value="Genomic_DNA"/>
</dbReference>
<dbReference type="PANTHER" id="PTHR11088:SF89">
    <property type="entry name" value="TRNA DIMETHYLALLYLTRANSFERASE"/>
    <property type="match status" value="1"/>
</dbReference>
<dbReference type="PANTHER" id="PTHR11088">
    <property type="entry name" value="TRNA DIMETHYLALLYLTRANSFERASE"/>
    <property type="match status" value="1"/>
</dbReference>
<evidence type="ECO:0000256" key="5">
    <source>
        <dbReference type="RuleBase" id="RU003785"/>
    </source>
</evidence>
<dbReference type="Gene3D" id="1.10.20.140">
    <property type="match status" value="1"/>
</dbReference>
<dbReference type="GO" id="GO:0006400">
    <property type="term" value="P:tRNA modification"/>
    <property type="evidence" value="ECO:0007669"/>
    <property type="project" value="TreeGrafter"/>
</dbReference>
<dbReference type="AlphaFoldDB" id="A0A7I8VGB1"/>
<keyword evidence="3 5" id="KW-0547">Nucleotide-binding</keyword>
<proteinExistence type="inferred from homology"/>
<sequence length="385" mass="43778">MAALTKINKLPILVILGATGTGKSKLALQLAKTFKGEIISADSMQVYKGLDVVTNKVTLEEQLEAPHHMISYVEKPWLKHTVTQFRDKAIPIIDKLLQEDKIPIIVGGTNYYIEALLWDFLVDVPSVCSEASSSESDEDDLHSALMEADPDSAKKIHPNDKRKIKRALEVFRNSKTKLSTYHSNQQRESGSHISGRLKYEKICLIWVKCDQTVLDARINSRVEFMIENGLKQELTELYEEYKSQKQDYTIGLLQAIGFKEFHKYLALSDNEKNTPLGMALFDEGSGNQVPPVFSVDSTLPEKWDENVFQPSFELFHAVLKSGNMPFEPEKTIGEISEKIYQECEFCEGRVFLTTKDWQAHLRSKSHKAAKRGFLKKSTEPLFEKD</sequence>
<comment type="similarity">
    <text evidence="1 5">Belongs to the IPP transferase family.</text>
</comment>
<dbReference type="Proteomes" id="UP000549394">
    <property type="component" value="Unassembled WGS sequence"/>
</dbReference>
<dbReference type="InterPro" id="IPR039657">
    <property type="entry name" value="Dimethylallyltransferase"/>
</dbReference>
<dbReference type="SUPFAM" id="SSF52540">
    <property type="entry name" value="P-loop containing nucleoside triphosphate hydrolases"/>
    <property type="match status" value="1"/>
</dbReference>
<dbReference type="NCBIfam" id="TIGR00174">
    <property type="entry name" value="miaA"/>
    <property type="match status" value="1"/>
</dbReference>
<accession>A0A7I8VGB1</accession>